<sequence>SQVAQWIGLHAPNAGGPGSIPGQGTRSHMHAATKSPHARAEEPTCRN</sequence>
<dbReference type="AlphaFoldDB" id="A0A484GYH6"/>
<accession>A0A484GYH6</accession>
<keyword evidence="3" id="KW-1185">Reference proteome</keyword>
<organism evidence="2 3">
    <name type="scientific">Sousa chinensis</name>
    <name type="common">Indo-pacific humpbacked dolphin</name>
    <name type="synonym">Steno chinensis</name>
    <dbReference type="NCBI Taxonomy" id="103600"/>
    <lineage>
        <taxon>Eukaryota</taxon>
        <taxon>Metazoa</taxon>
        <taxon>Chordata</taxon>
        <taxon>Craniata</taxon>
        <taxon>Vertebrata</taxon>
        <taxon>Euteleostomi</taxon>
        <taxon>Mammalia</taxon>
        <taxon>Eutheria</taxon>
        <taxon>Laurasiatheria</taxon>
        <taxon>Artiodactyla</taxon>
        <taxon>Whippomorpha</taxon>
        <taxon>Cetacea</taxon>
        <taxon>Odontoceti</taxon>
        <taxon>Delphinidae</taxon>
        <taxon>Sousa</taxon>
    </lineage>
</organism>
<gene>
    <name evidence="2" type="ORF">DBR06_SOUSAS30610022</name>
</gene>
<name>A0A484GYH6_SOUCH</name>
<feature type="non-terminal residue" evidence="2">
    <location>
        <position position="1"/>
    </location>
</feature>
<dbReference type="EMBL" id="QWLN02002968">
    <property type="protein sequence ID" value="TEA40441.1"/>
    <property type="molecule type" value="Genomic_DNA"/>
</dbReference>
<dbReference type="Proteomes" id="UP000295264">
    <property type="component" value="Unassembled WGS sequence"/>
</dbReference>
<reference evidence="2 3" key="1">
    <citation type="journal article" date="2018" name="Genomics">
        <title>Molecular footprints of inshore aquatic adaptation in Indo-Pacific humpback dolphin (Sousa chinensis).</title>
        <authorList>
            <person name="Ming Y."/>
            <person name="Jian J."/>
            <person name="Yu F."/>
            <person name="Yu X."/>
            <person name="Wang J."/>
            <person name="Liu W."/>
        </authorList>
    </citation>
    <scope>NUCLEOTIDE SEQUENCE [LARGE SCALE GENOMIC DNA]</scope>
    <source>
        <strain evidence="2">MY-2018</strain>
        <tissue evidence="2">Skin</tissue>
    </source>
</reference>
<feature type="compositionally biased region" description="Basic and acidic residues" evidence="1">
    <location>
        <begin position="38"/>
        <end position="47"/>
    </location>
</feature>
<protein>
    <submittedName>
        <fullName evidence="2">Uncharacterized protein</fullName>
    </submittedName>
</protein>
<comment type="caution">
    <text evidence="2">The sequence shown here is derived from an EMBL/GenBank/DDBJ whole genome shotgun (WGS) entry which is preliminary data.</text>
</comment>
<feature type="region of interest" description="Disordered" evidence="1">
    <location>
        <begin position="1"/>
        <end position="47"/>
    </location>
</feature>
<evidence type="ECO:0000313" key="2">
    <source>
        <dbReference type="EMBL" id="TEA40441.1"/>
    </source>
</evidence>
<evidence type="ECO:0000313" key="3">
    <source>
        <dbReference type="Proteomes" id="UP000295264"/>
    </source>
</evidence>
<evidence type="ECO:0000256" key="1">
    <source>
        <dbReference type="SAM" id="MobiDB-lite"/>
    </source>
</evidence>
<proteinExistence type="predicted"/>